<keyword evidence="13" id="KW-1185">Reference proteome</keyword>
<feature type="region of interest" description="Disordered" evidence="11">
    <location>
        <begin position="1"/>
        <end position="24"/>
    </location>
</feature>
<comment type="subcellular location">
    <subcellularLocation>
        <location evidence="1 10">Endoplasmic reticulum membrane</location>
        <topology evidence="1 10">Multi-pass membrane protein</topology>
    </subcellularLocation>
</comment>
<feature type="transmembrane region" description="Helical" evidence="10">
    <location>
        <begin position="221"/>
        <end position="247"/>
    </location>
</feature>
<organism evidence="13">
    <name type="scientific">Caenorhabditis brenneri</name>
    <name type="common">Nematode worm</name>
    <dbReference type="NCBI Taxonomy" id="135651"/>
    <lineage>
        <taxon>Eukaryota</taxon>
        <taxon>Metazoa</taxon>
        <taxon>Ecdysozoa</taxon>
        <taxon>Nematoda</taxon>
        <taxon>Chromadorea</taxon>
        <taxon>Rhabditida</taxon>
        <taxon>Rhabditina</taxon>
        <taxon>Rhabditomorpha</taxon>
        <taxon>Rhabditoidea</taxon>
        <taxon>Rhabditidae</taxon>
        <taxon>Peloderinae</taxon>
        <taxon>Caenorhabditis</taxon>
    </lineage>
</organism>
<feature type="transmembrane region" description="Helical" evidence="10">
    <location>
        <begin position="137"/>
        <end position="155"/>
    </location>
</feature>
<feature type="compositionally biased region" description="Basic and acidic residues" evidence="11">
    <location>
        <begin position="15"/>
        <end position="24"/>
    </location>
</feature>
<dbReference type="InterPro" id="IPR005599">
    <property type="entry name" value="GPI_mannosylTrfase"/>
</dbReference>
<keyword evidence="6 10" id="KW-0812">Transmembrane</keyword>
<dbReference type="eggNOG" id="KOG2515">
    <property type="taxonomic scope" value="Eukaryota"/>
</dbReference>
<comment type="pathway">
    <text evidence="2">Protein modification; protein glycosylation.</text>
</comment>
<dbReference type="STRING" id="135651.G0MVN0"/>
<feature type="transmembrane region" description="Helical" evidence="10">
    <location>
        <begin position="370"/>
        <end position="392"/>
    </location>
</feature>
<evidence type="ECO:0000256" key="8">
    <source>
        <dbReference type="ARBA" id="ARBA00022989"/>
    </source>
</evidence>
<proteinExistence type="inferred from homology"/>
<accession>G0MVN0</accession>
<evidence type="ECO:0000256" key="4">
    <source>
        <dbReference type="ARBA" id="ARBA00022676"/>
    </source>
</evidence>
<keyword evidence="8 10" id="KW-1133">Transmembrane helix</keyword>
<feature type="transmembrane region" description="Helical" evidence="10">
    <location>
        <begin position="87"/>
        <end position="106"/>
    </location>
</feature>
<dbReference type="OrthoDB" id="497541at2759"/>
<dbReference type="EMBL" id="GL379814">
    <property type="protein sequence ID" value="EGT44792.1"/>
    <property type="molecule type" value="Genomic_DNA"/>
</dbReference>
<comment type="similarity">
    <text evidence="3 10">Belongs to the glycosyltransferase 22 family.</text>
</comment>
<evidence type="ECO:0000256" key="10">
    <source>
        <dbReference type="RuleBase" id="RU363075"/>
    </source>
</evidence>
<dbReference type="HOGENOM" id="CLU_018152_1_1_1"/>
<keyword evidence="5" id="KW-0808">Transferase</keyword>
<dbReference type="OMA" id="WNIASIF"/>
<dbReference type="GO" id="GO:0000026">
    <property type="term" value="F:alpha-1,2-mannosyltransferase activity"/>
    <property type="evidence" value="ECO:0007669"/>
    <property type="project" value="TreeGrafter"/>
</dbReference>
<feature type="transmembrane region" description="Helical" evidence="10">
    <location>
        <begin position="277"/>
        <end position="303"/>
    </location>
</feature>
<reference evidence="13" key="1">
    <citation type="submission" date="2011-07" db="EMBL/GenBank/DDBJ databases">
        <authorList>
            <consortium name="Caenorhabditis brenneri Sequencing and Analysis Consortium"/>
            <person name="Wilson R.K."/>
        </authorList>
    </citation>
    <scope>NUCLEOTIDE SEQUENCE [LARGE SCALE GENOMIC DNA]</scope>
    <source>
        <strain evidence="13">PB2801</strain>
    </source>
</reference>
<protein>
    <recommendedName>
        <fullName evidence="10">Mannosyltransferase</fullName>
        <ecNumber evidence="10">2.4.1.-</ecNumber>
    </recommendedName>
</protein>
<dbReference type="AlphaFoldDB" id="G0MVN0"/>
<dbReference type="GO" id="GO:0005789">
    <property type="term" value="C:endoplasmic reticulum membrane"/>
    <property type="evidence" value="ECO:0007669"/>
    <property type="project" value="UniProtKB-SubCell"/>
</dbReference>
<keyword evidence="4 10" id="KW-0328">Glycosyltransferase</keyword>
<keyword evidence="7 10" id="KW-0256">Endoplasmic reticulum</keyword>
<dbReference type="PANTHER" id="PTHR22760">
    <property type="entry name" value="GLYCOSYLTRANSFERASE"/>
    <property type="match status" value="1"/>
</dbReference>
<evidence type="ECO:0000256" key="1">
    <source>
        <dbReference type="ARBA" id="ARBA00004477"/>
    </source>
</evidence>
<sequence>MIAMAKPNSAESEENDRVENNHEDTWRPPGELVIKSLLAVRLASAIFGVISYNNDEVFNNLEPLHMLIHGEGFQTLEYSPTYAKGSYFFLLPYYFWAYFFASQALFSKIAQLMMVRLLVGGFCLGGEYYAYTVICKRFTISAGRLFLFFSIFSAGMFQESVKLSQSSFGMACLFYFIGTYLSGKCTRSIALITLSTLAGCPFNVIFIAPLLCMCCMYGRGLYFFVVSIFAALYFSGAQITLNSYYYYGKFMFPDKPNLAVDKIFSPEISSEALTQTFWFYVYNIGSNWNIASIFALLSFPLLFLSRKPKETHTPFSILIYWTGFCFLVSLLVSKDVMLTTSFYPFIAFLAAVACELFLLGNKWESLNRILYWLLAIYALLSGMRIISLIQGYGAHIEIYKSFNKEMFVHQDFDSFNNPIRLCTGKEWHRFPSSFFIPDEAFDGLAQSRPIEMIFTESNYYGPFPSKFFKLNRTVYINDDRTEITRHVEPDIRFFKTENSTYDSMDSCDYFIDVDYPENGKEQNLKEMVLSLALFFLIINLFDFAARTVEANRITACDEQTNISNRLAHFSCSLR</sequence>
<evidence type="ECO:0000256" key="9">
    <source>
        <dbReference type="ARBA" id="ARBA00023136"/>
    </source>
</evidence>
<evidence type="ECO:0000256" key="3">
    <source>
        <dbReference type="ARBA" id="ARBA00007063"/>
    </source>
</evidence>
<evidence type="ECO:0000256" key="5">
    <source>
        <dbReference type="ARBA" id="ARBA00022679"/>
    </source>
</evidence>
<evidence type="ECO:0000256" key="7">
    <source>
        <dbReference type="ARBA" id="ARBA00022824"/>
    </source>
</evidence>
<dbReference type="GO" id="GO:0006487">
    <property type="term" value="P:protein N-linked glycosylation"/>
    <property type="evidence" value="ECO:0007669"/>
    <property type="project" value="TreeGrafter"/>
</dbReference>
<dbReference type="UniPathway" id="UPA00378"/>
<dbReference type="InParanoid" id="G0MVN0"/>
<evidence type="ECO:0000313" key="13">
    <source>
        <dbReference type="Proteomes" id="UP000008068"/>
    </source>
</evidence>
<evidence type="ECO:0000256" key="6">
    <source>
        <dbReference type="ARBA" id="ARBA00022692"/>
    </source>
</evidence>
<dbReference type="PANTHER" id="PTHR22760:SF2">
    <property type="entry name" value="ALPHA-1,2-MANNOSYLTRANSFERASE ALG9"/>
    <property type="match status" value="1"/>
</dbReference>
<evidence type="ECO:0000313" key="12">
    <source>
        <dbReference type="EMBL" id="EGT44792.1"/>
    </source>
</evidence>
<evidence type="ECO:0000256" key="2">
    <source>
        <dbReference type="ARBA" id="ARBA00004922"/>
    </source>
</evidence>
<feature type="transmembrane region" description="Helical" evidence="10">
    <location>
        <begin position="338"/>
        <end position="358"/>
    </location>
</feature>
<keyword evidence="9 10" id="KW-0472">Membrane</keyword>
<dbReference type="Pfam" id="PF03901">
    <property type="entry name" value="Glyco_transf_22"/>
    <property type="match status" value="1"/>
</dbReference>
<evidence type="ECO:0000256" key="11">
    <source>
        <dbReference type="SAM" id="MobiDB-lite"/>
    </source>
</evidence>
<feature type="transmembrane region" description="Helical" evidence="10">
    <location>
        <begin position="189"/>
        <end position="214"/>
    </location>
</feature>
<feature type="transmembrane region" description="Helical" evidence="10">
    <location>
        <begin position="315"/>
        <end position="332"/>
    </location>
</feature>
<gene>
    <name evidence="12" type="ORF">CAEBREN_15417</name>
</gene>
<feature type="transmembrane region" description="Helical" evidence="10">
    <location>
        <begin position="113"/>
        <end position="131"/>
    </location>
</feature>
<dbReference type="Proteomes" id="UP000008068">
    <property type="component" value="Unassembled WGS sequence"/>
</dbReference>
<dbReference type="EC" id="2.4.1.-" evidence="10"/>
<name>G0MVN0_CAEBE</name>